<dbReference type="OMA" id="HPPYILH"/>
<dbReference type="CDD" id="cd00159">
    <property type="entry name" value="RhoGAP"/>
    <property type="match status" value="1"/>
</dbReference>
<dbReference type="HOGENOM" id="CLU_1590116_0_0_1"/>
<dbReference type="InterPro" id="IPR042869">
    <property type="entry name" value="ARHGAP11A/B"/>
</dbReference>
<evidence type="ECO:0000313" key="3">
    <source>
        <dbReference type="Proteomes" id="UP000008144"/>
    </source>
</evidence>
<dbReference type="InParanoid" id="F6S941"/>
<dbReference type="Ensembl" id="ENSCINT00000026884.2">
    <property type="protein sequence ID" value="ENSCINP00000026638.2"/>
    <property type="gene ID" value="ENSCING00000014828.2"/>
</dbReference>
<dbReference type="GO" id="GO:0007165">
    <property type="term" value="P:signal transduction"/>
    <property type="evidence" value="ECO:0007669"/>
    <property type="project" value="InterPro"/>
</dbReference>
<evidence type="ECO:0000313" key="2">
    <source>
        <dbReference type="Ensembl" id="ENSCINP00000026638.2"/>
    </source>
</evidence>
<dbReference type="AlphaFoldDB" id="F6S941"/>
<organism evidence="2 3">
    <name type="scientific">Ciona intestinalis</name>
    <name type="common">Transparent sea squirt</name>
    <name type="synonym">Ascidia intestinalis</name>
    <dbReference type="NCBI Taxonomy" id="7719"/>
    <lineage>
        <taxon>Eukaryota</taxon>
        <taxon>Metazoa</taxon>
        <taxon>Chordata</taxon>
        <taxon>Tunicata</taxon>
        <taxon>Ascidiacea</taxon>
        <taxon>Phlebobranchia</taxon>
        <taxon>Cionidae</taxon>
        <taxon>Ciona</taxon>
    </lineage>
</organism>
<dbReference type="Gene3D" id="1.10.555.10">
    <property type="entry name" value="Rho GTPase activation protein"/>
    <property type="match status" value="1"/>
</dbReference>
<dbReference type="Pfam" id="PF00620">
    <property type="entry name" value="RhoGAP"/>
    <property type="match status" value="1"/>
</dbReference>
<dbReference type="Proteomes" id="UP000008144">
    <property type="component" value="Chromosome 10"/>
</dbReference>
<dbReference type="PROSITE" id="PS50238">
    <property type="entry name" value="RHOGAP"/>
    <property type="match status" value="1"/>
</dbReference>
<name>F6S941_CIOIN</name>
<protein>
    <recommendedName>
        <fullName evidence="1">Rho-GAP domain-containing protein</fullName>
    </recommendedName>
</protein>
<dbReference type="InterPro" id="IPR008936">
    <property type="entry name" value="Rho_GTPase_activation_prot"/>
</dbReference>
<reference evidence="3" key="1">
    <citation type="journal article" date="2002" name="Science">
        <title>The draft genome of Ciona intestinalis: insights into chordate and vertebrate origins.</title>
        <authorList>
            <person name="Dehal P."/>
            <person name="Satou Y."/>
            <person name="Campbell R.K."/>
            <person name="Chapman J."/>
            <person name="Degnan B."/>
            <person name="De Tomaso A."/>
            <person name="Davidson B."/>
            <person name="Di Gregorio A."/>
            <person name="Gelpke M."/>
            <person name="Goodstein D.M."/>
            <person name="Harafuji N."/>
            <person name="Hastings K.E."/>
            <person name="Ho I."/>
            <person name="Hotta K."/>
            <person name="Huang W."/>
            <person name="Kawashima T."/>
            <person name="Lemaire P."/>
            <person name="Martinez D."/>
            <person name="Meinertzhagen I.A."/>
            <person name="Necula S."/>
            <person name="Nonaka M."/>
            <person name="Putnam N."/>
            <person name="Rash S."/>
            <person name="Saiga H."/>
            <person name="Satake M."/>
            <person name="Terry A."/>
            <person name="Yamada L."/>
            <person name="Wang H.G."/>
            <person name="Awazu S."/>
            <person name="Azumi K."/>
            <person name="Boore J."/>
            <person name="Branno M."/>
            <person name="Chin-Bow S."/>
            <person name="DeSantis R."/>
            <person name="Doyle S."/>
            <person name="Francino P."/>
            <person name="Keys D.N."/>
            <person name="Haga S."/>
            <person name="Hayashi H."/>
            <person name="Hino K."/>
            <person name="Imai K.S."/>
            <person name="Inaba K."/>
            <person name="Kano S."/>
            <person name="Kobayashi K."/>
            <person name="Kobayashi M."/>
            <person name="Lee B.I."/>
            <person name="Makabe K.W."/>
            <person name="Manohar C."/>
            <person name="Matassi G."/>
            <person name="Medina M."/>
            <person name="Mochizuki Y."/>
            <person name="Mount S."/>
            <person name="Morishita T."/>
            <person name="Miura S."/>
            <person name="Nakayama A."/>
            <person name="Nishizaka S."/>
            <person name="Nomoto H."/>
            <person name="Ohta F."/>
            <person name="Oishi K."/>
            <person name="Rigoutsos I."/>
            <person name="Sano M."/>
            <person name="Sasaki A."/>
            <person name="Sasakura Y."/>
            <person name="Shoguchi E."/>
            <person name="Shin-i T."/>
            <person name="Spagnuolo A."/>
            <person name="Stainier D."/>
            <person name="Suzuki M.M."/>
            <person name="Tassy O."/>
            <person name="Takatori N."/>
            <person name="Tokuoka M."/>
            <person name="Yagi K."/>
            <person name="Yoshizaki F."/>
            <person name="Wada S."/>
            <person name="Zhang C."/>
            <person name="Hyatt P.D."/>
            <person name="Larimer F."/>
            <person name="Detter C."/>
            <person name="Doggett N."/>
            <person name="Glavina T."/>
            <person name="Hawkins T."/>
            <person name="Richardson P."/>
            <person name="Lucas S."/>
            <person name="Kohara Y."/>
            <person name="Levine M."/>
            <person name="Satoh N."/>
            <person name="Rokhsar D.S."/>
        </authorList>
    </citation>
    <scope>NUCLEOTIDE SEQUENCE [LARGE SCALE GENOMIC DNA]</scope>
</reference>
<sequence>MGSLTCNEQCLRNLAHKTLEDLLKIKLNTSVARLQKFVNNLNSQKPHSECSLNFQKPFCEMKLSEVVVNNQNMDLHLHPPYILHQFCVYLHQYLDVEGLFRIPGSSKRINILKEKLECGFVLSDENPHDVANLFTLFLRQIPDQLIPKQFHSIILQVMHAMQDDNQIK</sequence>
<feature type="domain" description="Rho-GAP" evidence="1">
    <location>
        <begin position="61"/>
        <end position="168"/>
    </location>
</feature>
<reference evidence="2" key="4">
    <citation type="submission" date="2025-09" db="UniProtKB">
        <authorList>
            <consortium name="Ensembl"/>
        </authorList>
    </citation>
    <scope>IDENTIFICATION</scope>
</reference>
<keyword evidence="3" id="KW-1185">Reference proteome</keyword>
<proteinExistence type="predicted"/>
<dbReference type="EMBL" id="EAAA01000640">
    <property type="status" value="NOT_ANNOTATED_CDS"/>
    <property type="molecule type" value="Genomic_DNA"/>
</dbReference>
<reference evidence="2" key="3">
    <citation type="submission" date="2025-08" db="UniProtKB">
        <authorList>
            <consortium name="Ensembl"/>
        </authorList>
    </citation>
    <scope>IDENTIFICATION</scope>
</reference>
<dbReference type="PANTHER" id="PTHR15670:SF4">
    <property type="entry name" value="RHO GTPASE-ACTIVATING PROTEIN 11A"/>
    <property type="match status" value="1"/>
</dbReference>
<evidence type="ECO:0000259" key="1">
    <source>
        <dbReference type="PROSITE" id="PS50238"/>
    </source>
</evidence>
<reference evidence="2" key="2">
    <citation type="journal article" date="2008" name="Genome Biol.">
        <title>Improved genome assembly and evidence-based global gene model set for the chordate Ciona intestinalis: new insight into intron and operon populations.</title>
        <authorList>
            <person name="Satou Y."/>
            <person name="Mineta K."/>
            <person name="Ogasawara M."/>
            <person name="Sasakura Y."/>
            <person name="Shoguchi E."/>
            <person name="Ueno K."/>
            <person name="Yamada L."/>
            <person name="Matsumoto J."/>
            <person name="Wasserscheid J."/>
            <person name="Dewar K."/>
            <person name="Wiley G.B."/>
            <person name="Macmil S.L."/>
            <person name="Roe B.A."/>
            <person name="Zeller R.W."/>
            <person name="Hastings K.E."/>
            <person name="Lemaire P."/>
            <person name="Lindquist E."/>
            <person name="Endo T."/>
            <person name="Hotta K."/>
            <person name="Inaba K."/>
        </authorList>
    </citation>
    <scope>NUCLEOTIDE SEQUENCE [LARGE SCALE GENOMIC DNA]</scope>
    <source>
        <strain evidence="2">wild type</strain>
    </source>
</reference>
<dbReference type="InterPro" id="IPR000198">
    <property type="entry name" value="RhoGAP_dom"/>
</dbReference>
<dbReference type="PANTHER" id="PTHR15670">
    <property type="entry name" value="RHO GTPASE ACTIVATING PROTEIN 11A"/>
    <property type="match status" value="1"/>
</dbReference>
<accession>F6S941</accession>
<dbReference type="SUPFAM" id="SSF48350">
    <property type="entry name" value="GTPase activation domain, GAP"/>
    <property type="match status" value="1"/>
</dbReference>